<accession>A0A1V6RK14</accession>
<evidence type="ECO:0000313" key="1">
    <source>
        <dbReference type="EMBL" id="OQE01966.1"/>
    </source>
</evidence>
<sequence>MHALLEWVWEFWVNEKSGIGQTDDTVLIYDIEIVRTVTVAVRALCSALDCLIKSPGRAHTLVGKRFENAMSLSHLLLSSYTRHFLKVPPLLDPPSDGTPHPKRVKFEYCSGENLRLAANSDSGLPWYLSILSFKQTIEELIRNEYDYSDTNTVIWYTAMLATFP</sequence>
<organism evidence="1 2">
    <name type="scientific">Penicillium solitum</name>
    <dbReference type="NCBI Taxonomy" id="60172"/>
    <lineage>
        <taxon>Eukaryota</taxon>
        <taxon>Fungi</taxon>
        <taxon>Dikarya</taxon>
        <taxon>Ascomycota</taxon>
        <taxon>Pezizomycotina</taxon>
        <taxon>Eurotiomycetes</taxon>
        <taxon>Eurotiomycetidae</taxon>
        <taxon>Eurotiales</taxon>
        <taxon>Aspergillaceae</taxon>
        <taxon>Penicillium</taxon>
    </lineage>
</organism>
<dbReference type="EMBL" id="MDYO01000003">
    <property type="protein sequence ID" value="OQE01966.1"/>
    <property type="molecule type" value="Genomic_DNA"/>
</dbReference>
<dbReference type="STRING" id="60172.A0A1V6RK14"/>
<dbReference type="AlphaFoldDB" id="A0A1V6RK14"/>
<dbReference type="Proteomes" id="UP000191612">
    <property type="component" value="Unassembled WGS sequence"/>
</dbReference>
<evidence type="ECO:0000313" key="2">
    <source>
        <dbReference type="Proteomes" id="UP000191612"/>
    </source>
</evidence>
<reference evidence="2" key="1">
    <citation type="journal article" date="2017" name="Nat. Microbiol.">
        <title>Global analysis of biosynthetic gene clusters reveals vast potential of secondary metabolite production in Penicillium species.</title>
        <authorList>
            <person name="Nielsen J.C."/>
            <person name="Grijseels S."/>
            <person name="Prigent S."/>
            <person name="Ji B."/>
            <person name="Dainat J."/>
            <person name="Nielsen K.F."/>
            <person name="Frisvad J.C."/>
            <person name="Workman M."/>
            <person name="Nielsen J."/>
        </authorList>
    </citation>
    <scope>NUCLEOTIDE SEQUENCE [LARGE SCALE GENOMIC DNA]</scope>
    <source>
        <strain evidence="2">IBT 29525</strain>
    </source>
</reference>
<proteinExistence type="predicted"/>
<protein>
    <submittedName>
        <fullName evidence="1">Uncharacterized protein</fullName>
    </submittedName>
</protein>
<keyword evidence="2" id="KW-1185">Reference proteome</keyword>
<comment type="caution">
    <text evidence="1">The sequence shown here is derived from an EMBL/GenBank/DDBJ whole genome shotgun (WGS) entry which is preliminary data.</text>
</comment>
<name>A0A1V6RK14_9EURO</name>
<gene>
    <name evidence="1" type="ORF">PENSOL_c003G02217</name>
</gene>